<dbReference type="PANTHER" id="PTHR45180">
    <property type="entry name" value="OS01G0307686 PROTEIN"/>
    <property type="match status" value="1"/>
</dbReference>
<gene>
    <name evidence="2" type="ORF">SUTH_02813</name>
</gene>
<dbReference type="GO" id="GO:0008757">
    <property type="term" value="F:S-adenosylmethionine-dependent methyltransferase activity"/>
    <property type="evidence" value="ECO:0007669"/>
    <property type="project" value="InterPro"/>
</dbReference>
<dbReference type="HOGENOM" id="CLU_049344_5_1_4"/>
<dbReference type="STRING" id="1223802.SUTH_02813"/>
<dbReference type="CDD" id="cd02440">
    <property type="entry name" value="AdoMet_MTases"/>
    <property type="match status" value="1"/>
</dbReference>
<name>W0SIC1_9PROT</name>
<dbReference type="PANTHER" id="PTHR45180:SF1">
    <property type="entry name" value="OS01G0307686 PROTEIN"/>
    <property type="match status" value="1"/>
</dbReference>
<dbReference type="Pfam" id="PF08241">
    <property type="entry name" value="Methyltransf_11"/>
    <property type="match status" value="1"/>
</dbReference>
<reference evidence="2 3" key="1">
    <citation type="journal article" date="2014" name="Syst. Appl. Microbiol.">
        <title>Complete genomes of freshwater sulfur oxidizers Sulfuricella denitrificans skB26 and Sulfuritalea hydrogenivorans sk43H: genetic insights into the sulfur oxidation pathway of betaproteobacteria.</title>
        <authorList>
            <person name="Watanabe T."/>
            <person name="Kojima H."/>
            <person name="Fukui M."/>
        </authorList>
    </citation>
    <scope>NUCLEOTIDE SEQUENCE [LARGE SCALE GENOMIC DNA]</scope>
    <source>
        <strain evidence="2">DSM22779</strain>
    </source>
</reference>
<dbReference type="InterPro" id="IPR029063">
    <property type="entry name" value="SAM-dependent_MTases_sf"/>
</dbReference>
<keyword evidence="2" id="KW-0489">Methyltransferase</keyword>
<dbReference type="Proteomes" id="UP000031637">
    <property type="component" value="Chromosome"/>
</dbReference>
<keyword evidence="3" id="KW-1185">Reference proteome</keyword>
<dbReference type="EMBL" id="AP012547">
    <property type="protein sequence ID" value="BAO30592.1"/>
    <property type="molecule type" value="Genomic_DNA"/>
</dbReference>
<proteinExistence type="predicted"/>
<dbReference type="AlphaFoldDB" id="W0SIC1"/>
<organism evidence="2 3">
    <name type="scientific">Sulfuritalea hydrogenivorans sk43H</name>
    <dbReference type="NCBI Taxonomy" id="1223802"/>
    <lineage>
        <taxon>Bacteria</taxon>
        <taxon>Pseudomonadati</taxon>
        <taxon>Pseudomonadota</taxon>
        <taxon>Betaproteobacteria</taxon>
        <taxon>Nitrosomonadales</taxon>
        <taxon>Sterolibacteriaceae</taxon>
        <taxon>Sulfuritalea</taxon>
    </lineage>
</organism>
<keyword evidence="2" id="KW-0808">Transferase</keyword>
<dbReference type="OrthoDB" id="9797252at2"/>
<evidence type="ECO:0000259" key="1">
    <source>
        <dbReference type="Pfam" id="PF08241"/>
    </source>
</evidence>
<dbReference type="SUPFAM" id="SSF53335">
    <property type="entry name" value="S-adenosyl-L-methionine-dependent methyltransferases"/>
    <property type="match status" value="1"/>
</dbReference>
<protein>
    <submittedName>
        <fullName evidence="2">Conserved hypothethical protein, SAM-dependent methyltransferase domain</fullName>
    </submittedName>
</protein>
<evidence type="ECO:0000313" key="3">
    <source>
        <dbReference type="Proteomes" id="UP000031637"/>
    </source>
</evidence>
<dbReference type="Gene3D" id="3.40.50.150">
    <property type="entry name" value="Vaccinia Virus protein VP39"/>
    <property type="match status" value="1"/>
</dbReference>
<accession>W0SIC1</accession>
<dbReference type="RefSeq" id="WP_041100099.1">
    <property type="nucleotide sequence ID" value="NZ_AP012547.1"/>
</dbReference>
<sequence length="248" mass="27863">MNPADHFSGHAANYAKARPGYPPELFAWLARQCPALDLAWDCGTGNGQAAQALAEHFRRVHATDLSAEQVAQAKPHPRIDYRAAPAEASGLADRSCDLVAVAQALHWFCNERFYAEVRRVLKPGGLFAAWTYTLLRGEPELNAIVGDFYTNVVGPYWPPERRWVDLGYRDMPFPFADIAAPAFEIRLEWTLADVLAYLRTWSATQRCIKETGADPCTALNERLRGVWPDPEVRKTIIWPIALRCGRLE</sequence>
<evidence type="ECO:0000313" key="2">
    <source>
        <dbReference type="EMBL" id="BAO30592.1"/>
    </source>
</evidence>
<dbReference type="GO" id="GO:0032259">
    <property type="term" value="P:methylation"/>
    <property type="evidence" value="ECO:0007669"/>
    <property type="project" value="UniProtKB-KW"/>
</dbReference>
<feature type="domain" description="Methyltransferase type 11" evidence="1">
    <location>
        <begin position="41"/>
        <end position="128"/>
    </location>
</feature>
<dbReference type="InterPro" id="IPR013216">
    <property type="entry name" value="Methyltransf_11"/>
</dbReference>
<dbReference type="KEGG" id="shd:SUTH_02813"/>